<name>E9GZE4_DAPPU</name>
<feature type="region of interest" description="Disordered" evidence="1">
    <location>
        <begin position="131"/>
        <end position="166"/>
    </location>
</feature>
<dbReference type="AlphaFoldDB" id="E9GZE4"/>
<protein>
    <submittedName>
        <fullName evidence="2">Uncharacterized protein</fullName>
    </submittedName>
</protein>
<dbReference type="InParanoid" id="E9GZE4"/>
<dbReference type="OrthoDB" id="10398725at2759"/>
<proteinExistence type="predicted"/>
<evidence type="ECO:0000313" key="2">
    <source>
        <dbReference type="EMBL" id="EFX75135.1"/>
    </source>
</evidence>
<dbReference type="Proteomes" id="UP000000305">
    <property type="component" value="Unassembled WGS sequence"/>
</dbReference>
<organism evidence="2 3">
    <name type="scientific">Daphnia pulex</name>
    <name type="common">Water flea</name>
    <dbReference type="NCBI Taxonomy" id="6669"/>
    <lineage>
        <taxon>Eukaryota</taxon>
        <taxon>Metazoa</taxon>
        <taxon>Ecdysozoa</taxon>
        <taxon>Arthropoda</taxon>
        <taxon>Crustacea</taxon>
        <taxon>Branchiopoda</taxon>
        <taxon>Diplostraca</taxon>
        <taxon>Cladocera</taxon>
        <taxon>Anomopoda</taxon>
        <taxon>Daphniidae</taxon>
        <taxon>Daphnia</taxon>
    </lineage>
</organism>
<dbReference type="HOGENOM" id="CLU_1512147_0_0_1"/>
<sequence length="178" mass="19659">MTVTADIVRLYKQARKIVKARIKQAVSKPNLTAHIGTKTGMASSYYDNPLLAGVRAEMKNNLNAWFYFMIDENMDTFDSIYLLATGLDPNYRLFASGVPAVQNIVTGEEANTFGFESDLKLFGKRETNRLEGLEDGSKNKVNPAENNAGQEKEGGPGTADGGPRNLNTHQFKLLLQKL</sequence>
<evidence type="ECO:0000256" key="1">
    <source>
        <dbReference type="SAM" id="MobiDB-lite"/>
    </source>
</evidence>
<accession>E9GZE4</accession>
<dbReference type="KEGG" id="dpx:DAPPUDRAFT_108184"/>
<reference evidence="2 3" key="1">
    <citation type="journal article" date="2011" name="Science">
        <title>The ecoresponsive genome of Daphnia pulex.</title>
        <authorList>
            <person name="Colbourne J.K."/>
            <person name="Pfrender M.E."/>
            <person name="Gilbert D."/>
            <person name="Thomas W.K."/>
            <person name="Tucker A."/>
            <person name="Oakley T.H."/>
            <person name="Tokishita S."/>
            <person name="Aerts A."/>
            <person name="Arnold G.J."/>
            <person name="Basu M.K."/>
            <person name="Bauer D.J."/>
            <person name="Caceres C.E."/>
            <person name="Carmel L."/>
            <person name="Casola C."/>
            <person name="Choi J.H."/>
            <person name="Detter J.C."/>
            <person name="Dong Q."/>
            <person name="Dusheyko S."/>
            <person name="Eads B.D."/>
            <person name="Frohlich T."/>
            <person name="Geiler-Samerotte K.A."/>
            <person name="Gerlach D."/>
            <person name="Hatcher P."/>
            <person name="Jogdeo S."/>
            <person name="Krijgsveld J."/>
            <person name="Kriventseva E.V."/>
            <person name="Kultz D."/>
            <person name="Laforsch C."/>
            <person name="Lindquist E."/>
            <person name="Lopez J."/>
            <person name="Manak J.R."/>
            <person name="Muller J."/>
            <person name="Pangilinan J."/>
            <person name="Patwardhan R.P."/>
            <person name="Pitluck S."/>
            <person name="Pritham E.J."/>
            <person name="Rechtsteiner A."/>
            <person name="Rho M."/>
            <person name="Rogozin I.B."/>
            <person name="Sakarya O."/>
            <person name="Salamov A."/>
            <person name="Schaack S."/>
            <person name="Shapiro H."/>
            <person name="Shiga Y."/>
            <person name="Skalitzky C."/>
            <person name="Smith Z."/>
            <person name="Souvorov A."/>
            <person name="Sung W."/>
            <person name="Tang Z."/>
            <person name="Tsuchiya D."/>
            <person name="Tu H."/>
            <person name="Vos H."/>
            <person name="Wang M."/>
            <person name="Wolf Y.I."/>
            <person name="Yamagata H."/>
            <person name="Yamada T."/>
            <person name="Ye Y."/>
            <person name="Shaw J.R."/>
            <person name="Andrews J."/>
            <person name="Crease T.J."/>
            <person name="Tang H."/>
            <person name="Lucas S.M."/>
            <person name="Robertson H.M."/>
            <person name="Bork P."/>
            <person name="Koonin E.V."/>
            <person name="Zdobnov E.M."/>
            <person name="Grigoriev I.V."/>
            <person name="Lynch M."/>
            <person name="Boore J.L."/>
        </authorList>
    </citation>
    <scope>NUCLEOTIDE SEQUENCE [LARGE SCALE GENOMIC DNA]</scope>
</reference>
<keyword evidence="3" id="KW-1185">Reference proteome</keyword>
<evidence type="ECO:0000313" key="3">
    <source>
        <dbReference type="Proteomes" id="UP000000305"/>
    </source>
</evidence>
<gene>
    <name evidence="2" type="ORF">DAPPUDRAFT_108184</name>
</gene>
<dbReference type="EMBL" id="GL732577">
    <property type="protein sequence ID" value="EFX75135.1"/>
    <property type="molecule type" value="Genomic_DNA"/>
</dbReference>